<proteinExistence type="predicted"/>
<dbReference type="EMBL" id="JAKWFO010000005">
    <property type="protein sequence ID" value="KAI9635891.1"/>
    <property type="molecule type" value="Genomic_DNA"/>
</dbReference>
<dbReference type="GeneID" id="77732207"/>
<name>A0AA38HB24_9TREE</name>
<evidence type="ECO:0000313" key="2">
    <source>
        <dbReference type="EMBL" id="KAI9635891.1"/>
    </source>
</evidence>
<feature type="region of interest" description="Disordered" evidence="1">
    <location>
        <begin position="123"/>
        <end position="142"/>
    </location>
</feature>
<dbReference type="RefSeq" id="XP_052945668.1">
    <property type="nucleotide sequence ID" value="XM_053093002.1"/>
</dbReference>
<feature type="region of interest" description="Disordered" evidence="1">
    <location>
        <begin position="341"/>
        <end position="366"/>
    </location>
</feature>
<feature type="compositionally biased region" description="Basic and acidic residues" evidence="1">
    <location>
        <begin position="124"/>
        <end position="137"/>
    </location>
</feature>
<protein>
    <submittedName>
        <fullName evidence="2">Uncharacterized protein</fullName>
    </submittedName>
</protein>
<sequence>MTQLGPLTDADTDWSDAARIATRLFLLTRALGDWKGLTYDQVTGLRREQERDLDSQPQAGALKNLRADWLAASAFASRCGQQDLFADIRPSETDIVDNIDALDKVMKTLLSRLNTTATRAQNAEIHRQEDTKHSHTAEEEDTCCSGALDDISVLGDDDVLPVPDTPGPLPISPSPCLAADATHTPTPSSDGEDDSMYHEGALLAGDDGGQIRKLRAAIQERVPNLSELTEDQRKELYKDGGWDDALRAAACFVELSHMVNATKDPTRTIQHFHVLRPDDYSAEQSDALADIQWAGLVAAVNHRAEATGFAKDNFVLSDDGASLFEVERLTEHVNRVWAKQESSVSKHDSREIEQGPVLGTSMLPHDTEEDRRLWERAFDEAKRTKYDNMTARAVCTSPVAETDENSQSNLHASGSTNDTGSYIGSALFAVGAMSVVGYLGRAAYNALTGGDEDR</sequence>
<dbReference type="Proteomes" id="UP001164286">
    <property type="component" value="Unassembled WGS sequence"/>
</dbReference>
<organism evidence="2 3">
    <name type="scientific">Dioszegia hungarica</name>
    <dbReference type="NCBI Taxonomy" id="4972"/>
    <lineage>
        <taxon>Eukaryota</taxon>
        <taxon>Fungi</taxon>
        <taxon>Dikarya</taxon>
        <taxon>Basidiomycota</taxon>
        <taxon>Agaricomycotina</taxon>
        <taxon>Tremellomycetes</taxon>
        <taxon>Tremellales</taxon>
        <taxon>Bulleribasidiaceae</taxon>
        <taxon>Dioszegia</taxon>
    </lineage>
</organism>
<feature type="compositionally biased region" description="Basic and acidic residues" evidence="1">
    <location>
        <begin position="344"/>
        <end position="353"/>
    </location>
</feature>
<keyword evidence="3" id="KW-1185">Reference proteome</keyword>
<evidence type="ECO:0000256" key="1">
    <source>
        <dbReference type="SAM" id="MobiDB-lite"/>
    </source>
</evidence>
<reference evidence="2" key="1">
    <citation type="journal article" date="2022" name="G3 (Bethesda)">
        <title>High quality genome of the basidiomycete yeast Dioszegia hungarica PDD-24b-2 isolated from cloud water.</title>
        <authorList>
            <person name="Jarrige D."/>
            <person name="Haridas S."/>
            <person name="Bleykasten-Grosshans C."/>
            <person name="Joly M."/>
            <person name="Nadalig T."/>
            <person name="Sancelme M."/>
            <person name="Vuilleumier S."/>
            <person name="Grigoriev I.V."/>
            <person name="Amato P."/>
            <person name="Bringel F."/>
        </authorList>
    </citation>
    <scope>NUCLEOTIDE SEQUENCE</scope>
    <source>
        <strain evidence="2">PDD-24b-2</strain>
    </source>
</reference>
<feature type="region of interest" description="Disordered" evidence="1">
    <location>
        <begin position="169"/>
        <end position="201"/>
    </location>
</feature>
<gene>
    <name evidence="2" type="ORF">MKK02DRAFT_44589</name>
</gene>
<comment type="caution">
    <text evidence="2">The sequence shown here is derived from an EMBL/GenBank/DDBJ whole genome shotgun (WGS) entry which is preliminary data.</text>
</comment>
<evidence type="ECO:0000313" key="3">
    <source>
        <dbReference type="Proteomes" id="UP001164286"/>
    </source>
</evidence>
<dbReference type="AlphaFoldDB" id="A0AA38HB24"/>
<accession>A0AA38HB24</accession>